<dbReference type="Proteomes" id="UP000663879">
    <property type="component" value="Unassembled WGS sequence"/>
</dbReference>
<keyword evidence="1" id="KW-1133">Transmembrane helix</keyword>
<feature type="transmembrane region" description="Helical" evidence="1">
    <location>
        <begin position="6"/>
        <end position="24"/>
    </location>
</feature>
<dbReference type="OrthoDB" id="6138683at2759"/>
<protein>
    <submittedName>
        <fullName evidence="2">Uncharacterized protein</fullName>
    </submittedName>
</protein>
<keyword evidence="3" id="KW-1185">Reference proteome</keyword>
<proteinExistence type="predicted"/>
<dbReference type="EMBL" id="CAJNOC010002413">
    <property type="protein sequence ID" value="CAF0931450.1"/>
    <property type="molecule type" value="Genomic_DNA"/>
</dbReference>
<sequence length="199" mass="23731">MNRALDTLWIMILSLISVSALSILRRIKEWLHIHKQYAVQVWNPYFKKEIYRIEGVQRRATKIIGELRNLKYDDRLVKLNLTSLEERRLRGDLIEQFKIVKNIDQVEWHHSLNKLSNHYGTRSHNYGFEKQLVRNCIPRTNFFTNRIANFWNILPREVVEQETINGFKNKLDNYFKTNKTDFTGYYSATNPCTPLEAGL</sequence>
<evidence type="ECO:0000256" key="1">
    <source>
        <dbReference type="SAM" id="Phobius"/>
    </source>
</evidence>
<evidence type="ECO:0000313" key="2">
    <source>
        <dbReference type="EMBL" id="CAF0931450.1"/>
    </source>
</evidence>
<comment type="caution">
    <text evidence="2">The sequence shown here is derived from an EMBL/GenBank/DDBJ whole genome shotgun (WGS) entry which is preliminary data.</text>
</comment>
<evidence type="ECO:0000313" key="3">
    <source>
        <dbReference type="Proteomes" id="UP000663879"/>
    </source>
</evidence>
<gene>
    <name evidence="2" type="ORF">OXX778_LOCUS12929</name>
</gene>
<reference evidence="2" key="1">
    <citation type="submission" date="2021-02" db="EMBL/GenBank/DDBJ databases">
        <authorList>
            <person name="Nowell W R."/>
        </authorList>
    </citation>
    <scope>NUCLEOTIDE SEQUENCE</scope>
    <source>
        <strain evidence="2">Ploen Becks lab</strain>
    </source>
</reference>
<name>A0A814BPD1_9BILA</name>
<keyword evidence="1" id="KW-0472">Membrane</keyword>
<dbReference type="AlphaFoldDB" id="A0A814BPD1"/>
<keyword evidence="1" id="KW-0812">Transmembrane</keyword>
<accession>A0A814BPD1</accession>
<organism evidence="2 3">
    <name type="scientific">Brachionus calyciflorus</name>
    <dbReference type="NCBI Taxonomy" id="104777"/>
    <lineage>
        <taxon>Eukaryota</taxon>
        <taxon>Metazoa</taxon>
        <taxon>Spiralia</taxon>
        <taxon>Gnathifera</taxon>
        <taxon>Rotifera</taxon>
        <taxon>Eurotatoria</taxon>
        <taxon>Monogononta</taxon>
        <taxon>Pseudotrocha</taxon>
        <taxon>Ploima</taxon>
        <taxon>Brachionidae</taxon>
        <taxon>Brachionus</taxon>
    </lineage>
</organism>